<dbReference type="GO" id="GO:0043190">
    <property type="term" value="C:ATP-binding cassette (ABC) transporter complex"/>
    <property type="evidence" value="ECO:0007669"/>
    <property type="project" value="InterPro"/>
</dbReference>
<name>A0A918XT82_9PROT</name>
<dbReference type="EMBL" id="BMZS01000005">
    <property type="protein sequence ID" value="GHD51596.1"/>
    <property type="molecule type" value="Genomic_DNA"/>
</dbReference>
<dbReference type="Gene3D" id="3.90.76.10">
    <property type="entry name" value="Dipeptide-binding Protein, Domain 1"/>
    <property type="match status" value="1"/>
</dbReference>
<dbReference type="InterPro" id="IPR039424">
    <property type="entry name" value="SBP_5"/>
</dbReference>
<reference evidence="6" key="2">
    <citation type="submission" date="2020-09" db="EMBL/GenBank/DDBJ databases">
        <authorList>
            <person name="Sun Q."/>
            <person name="Kim S."/>
        </authorList>
    </citation>
    <scope>NUCLEOTIDE SEQUENCE</scope>
    <source>
        <strain evidence="6">KCTC 42651</strain>
    </source>
</reference>
<dbReference type="SUPFAM" id="SSF53850">
    <property type="entry name" value="Periplasmic binding protein-like II"/>
    <property type="match status" value="1"/>
</dbReference>
<dbReference type="GO" id="GO:0030288">
    <property type="term" value="C:outer membrane-bounded periplasmic space"/>
    <property type="evidence" value="ECO:0007669"/>
    <property type="project" value="UniProtKB-ARBA"/>
</dbReference>
<dbReference type="CDD" id="cd08503">
    <property type="entry name" value="PBP2_NikA_DppA_OppA_like_17"/>
    <property type="match status" value="1"/>
</dbReference>
<sequence length="565" mass="62819">MDKRKSGANHPYIPELREQLRRGEVDRREFLRTITLLGVSAGSAYAMAGEILGQGLTAPARAQGKAGGTFKFAMKVQEMTDPATFDWTEKSNVARHILEYLTITGPDNVTRPYLAESWSASEDLKTWELKLRKGVKWNNGDEFNADDVVYNFTRWLDPKTGSSNVGLFSAMVEEVDTGKKDKDGKPVMSKRMTEGAVEKVDSHTVRLHLNSPVLSIPENLYNYPTAIVHRKFGEMGANLSKNPIGTGPYELAEFTVGSLAVLKKRKDPYWGGEVYLDEIQYIDLGEDSSAQIAAIASGQVDGIYEVDVSQLDVYDALPGVKVYEAATAQTAIGRMKVTEKPFDDIKVRKAVQLCMNTPEILKIAYRGRGQPAEHHHVSPIHPEYFKLPFPKYDPAAAKKLLAEAGYPDGITLKIDFGQTSGAWELAAMQAFKEQCAPAGINLELNPVPAATYWGIWTTTPFGMTSWTHRPLGVMVLNLAYRSGVPWNEASYANPEFDKALDVASAILDVTKRKAAMEKVERILQDDAIMVQPIWRSVFSAATDKVKGYVTHPTLYHQWHKVWLDA</sequence>
<feature type="domain" description="Solute-binding protein family 5" evidence="5">
    <location>
        <begin position="111"/>
        <end position="465"/>
    </location>
</feature>
<dbReference type="AlphaFoldDB" id="A0A918XT82"/>
<dbReference type="Pfam" id="PF00496">
    <property type="entry name" value="SBP_bac_5"/>
    <property type="match status" value="1"/>
</dbReference>
<dbReference type="Proteomes" id="UP000630353">
    <property type="component" value="Unassembled WGS sequence"/>
</dbReference>
<dbReference type="PROSITE" id="PS51318">
    <property type="entry name" value="TAT"/>
    <property type="match status" value="1"/>
</dbReference>
<accession>A0A918XT82</accession>
<evidence type="ECO:0000313" key="7">
    <source>
        <dbReference type="Proteomes" id="UP000630353"/>
    </source>
</evidence>
<evidence type="ECO:0000259" key="5">
    <source>
        <dbReference type="Pfam" id="PF00496"/>
    </source>
</evidence>
<evidence type="ECO:0000313" key="6">
    <source>
        <dbReference type="EMBL" id="GHD51596.1"/>
    </source>
</evidence>
<dbReference type="InterPro" id="IPR030678">
    <property type="entry name" value="Peptide/Ni-bd"/>
</dbReference>
<dbReference type="InterPro" id="IPR000914">
    <property type="entry name" value="SBP_5_dom"/>
</dbReference>
<dbReference type="InterPro" id="IPR023765">
    <property type="entry name" value="SBP_5_CS"/>
</dbReference>
<dbReference type="PANTHER" id="PTHR30290:SF9">
    <property type="entry name" value="OLIGOPEPTIDE-BINDING PROTEIN APPA"/>
    <property type="match status" value="1"/>
</dbReference>
<evidence type="ECO:0000256" key="3">
    <source>
        <dbReference type="ARBA" id="ARBA00022448"/>
    </source>
</evidence>
<comment type="similarity">
    <text evidence="2">Belongs to the bacterial solute-binding protein 5 family.</text>
</comment>
<protein>
    <submittedName>
        <fullName evidence="6">Diguanylate cyclase</fullName>
    </submittedName>
</protein>
<evidence type="ECO:0000256" key="4">
    <source>
        <dbReference type="ARBA" id="ARBA00022729"/>
    </source>
</evidence>
<dbReference type="Gene3D" id="3.40.190.10">
    <property type="entry name" value="Periplasmic binding protein-like II"/>
    <property type="match status" value="1"/>
</dbReference>
<dbReference type="GO" id="GO:1904680">
    <property type="term" value="F:peptide transmembrane transporter activity"/>
    <property type="evidence" value="ECO:0007669"/>
    <property type="project" value="TreeGrafter"/>
</dbReference>
<organism evidence="6 7">
    <name type="scientific">Thalassobaculum fulvum</name>
    <dbReference type="NCBI Taxonomy" id="1633335"/>
    <lineage>
        <taxon>Bacteria</taxon>
        <taxon>Pseudomonadati</taxon>
        <taxon>Pseudomonadota</taxon>
        <taxon>Alphaproteobacteria</taxon>
        <taxon>Rhodospirillales</taxon>
        <taxon>Thalassobaculaceae</taxon>
        <taxon>Thalassobaculum</taxon>
    </lineage>
</organism>
<keyword evidence="3" id="KW-0813">Transport</keyword>
<comment type="caution">
    <text evidence="6">The sequence shown here is derived from an EMBL/GenBank/DDBJ whole genome shotgun (WGS) entry which is preliminary data.</text>
</comment>
<dbReference type="Gene3D" id="3.10.105.10">
    <property type="entry name" value="Dipeptide-binding Protein, Domain 3"/>
    <property type="match status" value="1"/>
</dbReference>
<comment type="subcellular location">
    <subcellularLocation>
        <location evidence="1">Periplasm</location>
    </subcellularLocation>
</comment>
<dbReference type="PANTHER" id="PTHR30290">
    <property type="entry name" value="PERIPLASMIC BINDING COMPONENT OF ABC TRANSPORTER"/>
    <property type="match status" value="1"/>
</dbReference>
<dbReference type="PROSITE" id="PS01040">
    <property type="entry name" value="SBP_BACTERIAL_5"/>
    <property type="match status" value="1"/>
</dbReference>
<dbReference type="GO" id="GO:0015833">
    <property type="term" value="P:peptide transport"/>
    <property type="evidence" value="ECO:0007669"/>
    <property type="project" value="TreeGrafter"/>
</dbReference>
<keyword evidence="4" id="KW-0732">Signal</keyword>
<dbReference type="RefSeq" id="WP_189990225.1">
    <property type="nucleotide sequence ID" value="NZ_BMZS01000005.1"/>
</dbReference>
<gene>
    <name evidence="6" type="ORF">GCM10017083_26230</name>
</gene>
<dbReference type="InterPro" id="IPR006311">
    <property type="entry name" value="TAT_signal"/>
</dbReference>
<evidence type="ECO:0000256" key="2">
    <source>
        <dbReference type="ARBA" id="ARBA00005695"/>
    </source>
</evidence>
<dbReference type="PIRSF" id="PIRSF002741">
    <property type="entry name" value="MppA"/>
    <property type="match status" value="1"/>
</dbReference>
<evidence type="ECO:0000256" key="1">
    <source>
        <dbReference type="ARBA" id="ARBA00004418"/>
    </source>
</evidence>
<reference evidence="6" key="1">
    <citation type="journal article" date="2014" name="Int. J. Syst. Evol. Microbiol.">
        <title>Complete genome sequence of Corynebacterium casei LMG S-19264T (=DSM 44701T), isolated from a smear-ripened cheese.</title>
        <authorList>
            <consortium name="US DOE Joint Genome Institute (JGI-PGF)"/>
            <person name="Walter F."/>
            <person name="Albersmeier A."/>
            <person name="Kalinowski J."/>
            <person name="Ruckert C."/>
        </authorList>
    </citation>
    <scope>NUCLEOTIDE SEQUENCE</scope>
    <source>
        <strain evidence="6">KCTC 42651</strain>
    </source>
</reference>
<keyword evidence="7" id="KW-1185">Reference proteome</keyword>
<proteinExistence type="inferred from homology"/>